<dbReference type="EMBL" id="CAJHJT010000034">
    <property type="protein sequence ID" value="CAD7002385.1"/>
    <property type="molecule type" value="Genomic_DNA"/>
</dbReference>
<proteinExistence type="predicted"/>
<accession>A0A811UWK1</accession>
<organism evidence="1 2">
    <name type="scientific">Ceratitis capitata</name>
    <name type="common">Mediterranean fruit fly</name>
    <name type="synonym">Tephritis capitata</name>
    <dbReference type="NCBI Taxonomy" id="7213"/>
    <lineage>
        <taxon>Eukaryota</taxon>
        <taxon>Metazoa</taxon>
        <taxon>Ecdysozoa</taxon>
        <taxon>Arthropoda</taxon>
        <taxon>Hexapoda</taxon>
        <taxon>Insecta</taxon>
        <taxon>Pterygota</taxon>
        <taxon>Neoptera</taxon>
        <taxon>Endopterygota</taxon>
        <taxon>Diptera</taxon>
        <taxon>Brachycera</taxon>
        <taxon>Muscomorpha</taxon>
        <taxon>Tephritoidea</taxon>
        <taxon>Tephritidae</taxon>
        <taxon>Ceratitis</taxon>
        <taxon>Ceratitis</taxon>
    </lineage>
</organism>
<sequence>MTLASGHKSYWRPHLKIISQIRFMVTHGGSGLVSKEMLPSAEPLACHNFA</sequence>
<keyword evidence="2" id="KW-1185">Reference proteome</keyword>
<protein>
    <submittedName>
        <fullName evidence="1">(Mediterranean fruit fly) hypothetical protein</fullName>
    </submittedName>
</protein>
<name>A0A811UWK1_CERCA</name>
<comment type="caution">
    <text evidence="1">The sequence shown here is derived from an EMBL/GenBank/DDBJ whole genome shotgun (WGS) entry which is preliminary data.</text>
</comment>
<evidence type="ECO:0000313" key="2">
    <source>
        <dbReference type="Proteomes" id="UP000606786"/>
    </source>
</evidence>
<reference evidence="1" key="1">
    <citation type="submission" date="2020-11" db="EMBL/GenBank/DDBJ databases">
        <authorList>
            <person name="Whitehead M."/>
        </authorList>
    </citation>
    <scope>NUCLEOTIDE SEQUENCE</scope>
    <source>
        <strain evidence="1">EGII</strain>
    </source>
</reference>
<evidence type="ECO:0000313" key="1">
    <source>
        <dbReference type="EMBL" id="CAD7002385.1"/>
    </source>
</evidence>
<gene>
    <name evidence="1" type="ORF">CCAP1982_LOCUS10878</name>
</gene>
<dbReference type="Proteomes" id="UP000606786">
    <property type="component" value="Unassembled WGS sequence"/>
</dbReference>
<dbReference type="AlphaFoldDB" id="A0A811UWK1"/>